<feature type="transmembrane region" description="Helical" evidence="2">
    <location>
        <begin position="144"/>
        <end position="166"/>
    </location>
</feature>
<feature type="transmembrane region" description="Helical" evidence="2">
    <location>
        <begin position="118"/>
        <end position="138"/>
    </location>
</feature>
<evidence type="ECO:0000256" key="2">
    <source>
        <dbReference type="SAM" id="Phobius"/>
    </source>
</evidence>
<proteinExistence type="predicted"/>
<evidence type="ECO:0000313" key="3">
    <source>
        <dbReference type="EMBL" id="TDD67820.1"/>
    </source>
</evidence>
<dbReference type="Proteomes" id="UP000294513">
    <property type="component" value="Unassembled WGS sequence"/>
</dbReference>
<dbReference type="OrthoDB" id="9812349at2"/>
<gene>
    <name evidence="3" type="ORF">E1298_39000</name>
</gene>
<evidence type="ECO:0000256" key="1">
    <source>
        <dbReference type="SAM" id="MobiDB-lite"/>
    </source>
</evidence>
<sequence>MAFDGAFAVGSAGPQARQPPLDPGVRDDLQQPGAGAGLMLGEAARQVTGPADVMLGVFKVGPSQTTPSGGGVPARRAYSAQQIRHLEGSRSMVGFFSAITRAFKQYWSFRGRASRSEFWFFVLFADLCFLLVVLGAMLPASDVVAVVGSVGIFATLAVFLPLESVLVRRLHDSGLSGAWWWLEIVPFVGPLVLIVLLCRPSYPGINRYGPHPSATEEQLARQLFEQRNKGGERVNTIADIAVKLGVSRATVFRCLDPEQQRQAREARAKD</sequence>
<keyword evidence="2" id="KW-1133">Transmembrane helix</keyword>
<dbReference type="GO" id="GO:0005886">
    <property type="term" value="C:plasma membrane"/>
    <property type="evidence" value="ECO:0007669"/>
    <property type="project" value="TreeGrafter"/>
</dbReference>
<evidence type="ECO:0000313" key="4">
    <source>
        <dbReference type="Proteomes" id="UP000294513"/>
    </source>
</evidence>
<feature type="transmembrane region" description="Helical" evidence="2">
    <location>
        <begin position="178"/>
        <end position="197"/>
    </location>
</feature>
<reference evidence="3 4" key="1">
    <citation type="submission" date="2019-03" db="EMBL/GenBank/DDBJ databases">
        <title>Draft genome sequences of novel Actinobacteria.</title>
        <authorList>
            <person name="Sahin N."/>
            <person name="Ay H."/>
            <person name="Saygin H."/>
        </authorList>
    </citation>
    <scope>NUCLEOTIDE SEQUENCE [LARGE SCALE GENOMIC DNA]</scope>
    <source>
        <strain evidence="3 4">H3C3</strain>
    </source>
</reference>
<dbReference type="PANTHER" id="PTHR34980">
    <property type="entry name" value="INNER MEMBRANE PROTEIN-RELATED-RELATED"/>
    <property type="match status" value="1"/>
</dbReference>
<accession>A0A4R5A9E2</accession>
<feature type="region of interest" description="Disordered" evidence="1">
    <location>
        <begin position="1"/>
        <end position="28"/>
    </location>
</feature>
<organism evidence="3 4">
    <name type="scientific">Actinomadura rubrisoli</name>
    <dbReference type="NCBI Taxonomy" id="2530368"/>
    <lineage>
        <taxon>Bacteria</taxon>
        <taxon>Bacillati</taxon>
        <taxon>Actinomycetota</taxon>
        <taxon>Actinomycetes</taxon>
        <taxon>Streptosporangiales</taxon>
        <taxon>Thermomonosporaceae</taxon>
        <taxon>Actinomadura</taxon>
    </lineage>
</organism>
<dbReference type="AlphaFoldDB" id="A0A4R5A9E2"/>
<name>A0A4R5A9E2_9ACTN</name>
<protein>
    <submittedName>
        <fullName evidence="3">DUF805 domain-containing protein</fullName>
    </submittedName>
</protein>
<dbReference type="PANTHER" id="PTHR34980:SF2">
    <property type="entry name" value="INNER MEMBRANE PROTEIN YHAH-RELATED"/>
    <property type="match status" value="1"/>
</dbReference>
<comment type="caution">
    <text evidence="3">The sequence shown here is derived from an EMBL/GenBank/DDBJ whole genome shotgun (WGS) entry which is preliminary data.</text>
</comment>
<dbReference type="Pfam" id="PF05656">
    <property type="entry name" value="DUF805"/>
    <property type="match status" value="1"/>
</dbReference>
<keyword evidence="2" id="KW-0812">Transmembrane</keyword>
<keyword evidence="2" id="KW-0472">Membrane</keyword>
<keyword evidence="4" id="KW-1185">Reference proteome</keyword>
<dbReference type="EMBL" id="SMKU01000351">
    <property type="protein sequence ID" value="TDD67820.1"/>
    <property type="molecule type" value="Genomic_DNA"/>
</dbReference>
<dbReference type="InterPro" id="IPR008523">
    <property type="entry name" value="DUF805"/>
</dbReference>